<feature type="transmembrane region" description="Helical" evidence="14">
    <location>
        <begin position="42"/>
        <end position="60"/>
    </location>
</feature>
<dbReference type="PANTHER" id="PTHR48086:SF3">
    <property type="entry name" value="SODIUM_PROLINE SYMPORTER"/>
    <property type="match status" value="1"/>
</dbReference>
<dbReference type="PROSITE" id="PS50283">
    <property type="entry name" value="NA_SOLUT_SYMP_3"/>
    <property type="match status" value="1"/>
</dbReference>
<comment type="similarity">
    <text evidence="2 13">Belongs to the sodium:solute symporter (SSF) (TC 2.A.21) family.</text>
</comment>
<dbReference type="PANTHER" id="PTHR48086">
    <property type="entry name" value="SODIUM/PROLINE SYMPORTER-RELATED"/>
    <property type="match status" value="1"/>
</dbReference>
<evidence type="ECO:0000256" key="12">
    <source>
        <dbReference type="ARBA" id="ARBA00033708"/>
    </source>
</evidence>
<organism evidence="15 16">
    <name type="scientific">Thalassobacterium maritimum</name>
    <dbReference type="NCBI Taxonomy" id="3041265"/>
    <lineage>
        <taxon>Bacteria</taxon>
        <taxon>Pseudomonadati</taxon>
        <taxon>Verrucomicrobiota</taxon>
        <taxon>Opitutia</taxon>
        <taxon>Puniceicoccales</taxon>
        <taxon>Coraliomargaritaceae</taxon>
        <taxon>Thalassobacterium</taxon>
    </lineage>
</organism>
<keyword evidence="5 14" id="KW-0812">Transmembrane</keyword>
<keyword evidence="9" id="KW-0406">Ion transport</keyword>
<keyword evidence="7 14" id="KW-1133">Transmembrane helix</keyword>
<proteinExistence type="inferred from homology"/>
<feature type="transmembrane region" description="Helical" evidence="14">
    <location>
        <begin position="547"/>
        <end position="567"/>
    </location>
</feature>
<keyword evidence="10 14" id="KW-0472">Membrane</keyword>
<feature type="transmembrane region" description="Helical" evidence="14">
    <location>
        <begin position="311"/>
        <end position="333"/>
    </location>
</feature>
<protein>
    <recommendedName>
        <fullName evidence="17">Sodium:solute symporter</fullName>
    </recommendedName>
</protein>
<dbReference type="Pfam" id="PF00474">
    <property type="entry name" value="SSF"/>
    <property type="match status" value="1"/>
</dbReference>
<keyword evidence="6" id="KW-0769">Symport</keyword>
<feature type="transmembrane region" description="Helical" evidence="14">
    <location>
        <begin position="466"/>
        <end position="484"/>
    </location>
</feature>
<evidence type="ECO:0000256" key="6">
    <source>
        <dbReference type="ARBA" id="ARBA00022847"/>
    </source>
</evidence>
<dbReference type="InterPro" id="IPR050277">
    <property type="entry name" value="Sodium:Solute_Symporter"/>
</dbReference>
<evidence type="ECO:0000256" key="8">
    <source>
        <dbReference type="ARBA" id="ARBA00023053"/>
    </source>
</evidence>
<feature type="transmembrane region" description="Helical" evidence="14">
    <location>
        <begin position="72"/>
        <end position="93"/>
    </location>
</feature>
<comment type="subcellular location">
    <subcellularLocation>
        <location evidence="1">Cell membrane</location>
        <topology evidence="1">Multi-pass membrane protein</topology>
    </subcellularLocation>
</comment>
<reference evidence="15 16" key="1">
    <citation type="submission" date="2023-04" db="EMBL/GenBank/DDBJ databases">
        <title>A novel bacteria isolated from coastal sediment.</title>
        <authorList>
            <person name="Liu X.-J."/>
            <person name="Du Z.-J."/>
        </authorList>
    </citation>
    <scope>NUCLEOTIDE SEQUENCE [LARGE SCALE GENOMIC DNA]</scope>
    <source>
        <strain evidence="15 16">SDUM461003</strain>
    </source>
</reference>
<comment type="caution">
    <text evidence="15">The sequence shown here is derived from an EMBL/GenBank/DDBJ whole genome shotgun (WGS) entry which is preliminary data.</text>
</comment>
<sequence length="593" mass="66076">MTIEYLSILIYLVFLVGLGFWASKMNSSVSDYVVGGGKATWWMAGTSILVGGISAFTFTGNASAAFLSGPTFLVIYAAGCFGYLICVFLAPWFRQTRAETWADVMRDRFGVSVEQFSVSISVLTSPLSGAIQLYALAIFANVLIPELEVHWLILILGSVAVFYSTTGGRWAVMATDFVQGLIMFAVTLLVFHLSLKAVGGWSAFFGYFSDPKFAEDFKFIKEPGAFPKDKYSLKWIILIFIMQIQGYINLGTAGRFLTVKDGPSARKAALLAAVLTALGTTIWFLPPMAARFLMESEILSMDIKEPATASYAMIAIHLLPNGLTGLLLAAMFASTMSSLDSSLNGTAGVIIRNVIPFFRRLFKLPELPDKNGLRWCQIITLFLGAAVMILAIGMSVQQKFELFESFLMITAIISMPLTIPIVLGLWCKRLHWWSYYIIVAFASMPSLYFFLDERSGAREWFIQDRLPWIYLAGAIGFLLSLPLWRYAKDSYKERVDNFFTRMHTPIDFDKEVGEGNDHVQLHMVGVASLIMSGMVCLLLFVPNTLLQRLQILFIVCFMGGIGTLLTWKARSMKREHAHKTIKELEEAPTPETT</sequence>
<keyword evidence="4" id="KW-1003">Cell membrane</keyword>
<evidence type="ECO:0000256" key="10">
    <source>
        <dbReference type="ARBA" id="ARBA00023136"/>
    </source>
</evidence>
<feature type="transmembrane region" description="Helical" evidence="14">
    <location>
        <begin position="177"/>
        <end position="195"/>
    </location>
</feature>
<keyword evidence="16" id="KW-1185">Reference proteome</keyword>
<feature type="transmembrane region" description="Helical" evidence="14">
    <location>
        <begin position="231"/>
        <end position="248"/>
    </location>
</feature>
<feature type="transmembrane region" description="Helical" evidence="14">
    <location>
        <begin position="406"/>
        <end position="426"/>
    </location>
</feature>
<dbReference type="Proteomes" id="UP001225316">
    <property type="component" value="Unassembled WGS sequence"/>
</dbReference>
<dbReference type="EMBL" id="JARXHW010000022">
    <property type="protein sequence ID" value="MDQ8207996.1"/>
    <property type="molecule type" value="Genomic_DNA"/>
</dbReference>
<feature type="transmembrane region" description="Helical" evidence="14">
    <location>
        <begin position="433"/>
        <end position="451"/>
    </location>
</feature>
<gene>
    <name evidence="15" type="ORF">QEH52_10775</name>
</gene>
<evidence type="ECO:0000256" key="4">
    <source>
        <dbReference type="ARBA" id="ARBA00022475"/>
    </source>
</evidence>
<comment type="catalytic activity">
    <reaction evidence="12">
        <text>L-proline(in) + Na(+)(in) = L-proline(out) + Na(+)(out)</text>
        <dbReference type="Rhea" id="RHEA:28967"/>
        <dbReference type="ChEBI" id="CHEBI:29101"/>
        <dbReference type="ChEBI" id="CHEBI:60039"/>
    </reaction>
</comment>
<evidence type="ECO:0000256" key="1">
    <source>
        <dbReference type="ARBA" id="ARBA00004651"/>
    </source>
</evidence>
<evidence type="ECO:0000256" key="11">
    <source>
        <dbReference type="ARBA" id="ARBA00023201"/>
    </source>
</evidence>
<feature type="transmembrane region" description="Helical" evidence="14">
    <location>
        <begin position="374"/>
        <end position="394"/>
    </location>
</feature>
<feature type="transmembrane region" description="Helical" evidence="14">
    <location>
        <begin position="5"/>
        <end position="22"/>
    </location>
</feature>
<keyword evidence="11" id="KW-0739">Sodium transport</keyword>
<evidence type="ECO:0000256" key="5">
    <source>
        <dbReference type="ARBA" id="ARBA00022692"/>
    </source>
</evidence>
<keyword evidence="8" id="KW-0915">Sodium</keyword>
<feature type="transmembrane region" description="Helical" evidence="14">
    <location>
        <begin position="116"/>
        <end position="144"/>
    </location>
</feature>
<evidence type="ECO:0000313" key="15">
    <source>
        <dbReference type="EMBL" id="MDQ8207996.1"/>
    </source>
</evidence>
<dbReference type="Gene3D" id="1.20.1730.10">
    <property type="entry name" value="Sodium/glucose cotransporter"/>
    <property type="match status" value="1"/>
</dbReference>
<keyword evidence="3" id="KW-0813">Transport</keyword>
<evidence type="ECO:0000256" key="3">
    <source>
        <dbReference type="ARBA" id="ARBA00022448"/>
    </source>
</evidence>
<accession>A0ABU1AV89</accession>
<feature type="transmembrane region" description="Helical" evidence="14">
    <location>
        <begin position="521"/>
        <end position="541"/>
    </location>
</feature>
<evidence type="ECO:0000313" key="16">
    <source>
        <dbReference type="Proteomes" id="UP001225316"/>
    </source>
</evidence>
<evidence type="ECO:0000256" key="9">
    <source>
        <dbReference type="ARBA" id="ARBA00023065"/>
    </source>
</evidence>
<dbReference type="InterPro" id="IPR038377">
    <property type="entry name" value="Na/Glc_symporter_sf"/>
</dbReference>
<dbReference type="InterPro" id="IPR001734">
    <property type="entry name" value="Na/solute_symporter"/>
</dbReference>
<evidence type="ECO:0000256" key="7">
    <source>
        <dbReference type="ARBA" id="ARBA00022989"/>
    </source>
</evidence>
<evidence type="ECO:0000256" key="13">
    <source>
        <dbReference type="RuleBase" id="RU362091"/>
    </source>
</evidence>
<evidence type="ECO:0008006" key="17">
    <source>
        <dbReference type="Google" id="ProtNLM"/>
    </source>
</evidence>
<name>A0ABU1AV89_9BACT</name>
<dbReference type="RefSeq" id="WP_308950380.1">
    <property type="nucleotide sequence ID" value="NZ_JARXHW010000022.1"/>
</dbReference>
<evidence type="ECO:0000256" key="2">
    <source>
        <dbReference type="ARBA" id="ARBA00006434"/>
    </source>
</evidence>
<feature type="transmembrane region" description="Helical" evidence="14">
    <location>
        <begin position="151"/>
        <end position="171"/>
    </location>
</feature>
<evidence type="ECO:0000256" key="14">
    <source>
        <dbReference type="SAM" id="Phobius"/>
    </source>
</evidence>
<feature type="transmembrane region" description="Helical" evidence="14">
    <location>
        <begin position="268"/>
        <end position="290"/>
    </location>
</feature>